<geneLocation type="plasmid" evidence="2 3">
    <name>pACP4.4</name>
</geneLocation>
<keyword evidence="1" id="KW-0175">Coiled coil</keyword>
<dbReference type="Proteomes" id="UP000194440">
    <property type="component" value="Plasmid pACP4.4"/>
</dbReference>
<keyword evidence="2" id="KW-0614">Plasmid</keyword>
<dbReference type="Pfam" id="PF17383">
    <property type="entry name" value="kleA_kleC"/>
    <property type="match status" value="1"/>
</dbReference>
<gene>
    <name evidence="2" type="ORF">CBP36_21935</name>
</gene>
<keyword evidence="3" id="KW-1185">Reference proteome</keyword>
<dbReference type="EMBL" id="CP021370">
    <property type="protein sequence ID" value="ART61622.1"/>
    <property type="molecule type" value="Genomic_DNA"/>
</dbReference>
<feature type="coiled-coil region" evidence="1">
    <location>
        <begin position="19"/>
        <end position="53"/>
    </location>
</feature>
<organism evidence="2 3">
    <name type="scientific">Acidovorax carolinensis</name>
    <dbReference type="NCBI Taxonomy" id="553814"/>
    <lineage>
        <taxon>Bacteria</taxon>
        <taxon>Pseudomonadati</taxon>
        <taxon>Pseudomonadota</taxon>
        <taxon>Betaproteobacteria</taxon>
        <taxon>Burkholderiales</taxon>
        <taxon>Comamonadaceae</taxon>
        <taxon>Acidovorax</taxon>
    </lineage>
</organism>
<dbReference type="GeneID" id="61391558"/>
<name>A0A240UKQ5_9BURK</name>
<dbReference type="OrthoDB" id="8911133at2"/>
<evidence type="ECO:0000313" key="2">
    <source>
        <dbReference type="EMBL" id="ART61622.1"/>
    </source>
</evidence>
<dbReference type="AlphaFoldDB" id="A0A240UKQ5"/>
<evidence type="ECO:0000256" key="1">
    <source>
        <dbReference type="SAM" id="Coils"/>
    </source>
</evidence>
<proteinExistence type="predicted"/>
<evidence type="ECO:0000313" key="3">
    <source>
        <dbReference type="Proteomes" id="UP000194440"/>
    </source>
</evidence>
<dbReference type="RefSeq" id="WP_009242059.1">
    <property type="nucleotide sequence ID" value="NZ_CP021365.1"/>
</dbReference>
<reference evidence="2" key="1">
    <citation type="submission" date="2017-05" db="EMBL/GenBank/DDBJ databases">
        <title>Polyphasic characterization of four soil-derived phenanthrene-degrading Acidovorax strains and proposal of Acidovorax phenanthrenivorans sp. nov.</title>
        <authorList>
            <person name="Singleton D."/>
            <person name="Lee J."/>
            <person name="Dickey A.N."/>
            <person name="Stroud A."/>
            <person name="Scholl E.H."/>
            <person name="Wright F.A."/>
            <person name="Aitken M.D."/>
        </authorList>
    </citation>
    <scope>NUCLEOTIDE SEQUENCE</scope>
    <source>
        <strain evidence="2">P4</strain>
        <plasmid evidence="2">pACP4.4</plasmid>
    </source>
</reference>
<dbReference type="InterPro" id="IPR035338">
    <property type="entry name" value="KleA/KleC-like"/>
</dbReference>
<accession>A0A240UKQ5</accession>
<dbReference type="KEGG" id="acip:CBP36_21935"/>
<sequence length="155" mass="17357">MQPKFMPWVDLLPEVGDPIRNERNKLAAKLASAEELEKQAAALRAGVREGRAALLDRIMKQWTLHDIEQAATAAADRGQPFPPGFVKDGELREALRALDGAPSPLEVLQAFHAGRVIRQHNLFSTATEEEQRATLHRVFDWWNYGAVPLLTRLEG</sequence>
<protein>
    <submittedName>
        <fullName evidence="2">Uncharacterized protein</fullName>
    </submittedName>
</protein>